<accession>A0AAD9JGM1</accession>
<evidence type="ECO:0000313" key="2">
    <source>
        <dbReference type="EMBL" id="KAK2152779.1"/>
    </source>
</evidence>
<feature type="region of interest" description="Disordered" evidence="1">
    <location>
        <begin position="28"/>
        <end position="63"/>
    </location>
</feature>
<evidence type="ECO:0000256" key="1">
    <source>
        <dbReference type="SAM" id="MobiDB-lite"/>
    </source>
</evidence>
<dbReference type="Proteomes" id="UP001209878">
    <property type="component" value="Unassembled WGS sequence"/>
</dbReference>
<protein>
    <submittedName>
        <fullName evidence="2">Uncharacterized protein</fullName>
    </submittedName>
</protein>
<name>A0AAD9JGM1_RIDPI</name>
<dbReference type="AlphaFoldDB" id="A0AAD9JGM1"/>
<gene>
    <name evidence="2" type="ORF">NP493_2407g00003</name>
</gene>
<keyword evidence="3" id="KW-1185">Reference proteome</keyword>
<evidence type="ECO:0000313" key="3">
    <source>
        <dbReference type="Proteomes" id="UP001209878"/>
    </source>
</evidence>
<sequence>MAPATTSAVQRAYSAGVVVYRDIPSARDRDVQAHPHKPERATGSVSTARRGTDTAATVRRSTGGRVVTDRARLSKTVRFLTAPMA</sequence>
<feature type="compositionally biased region" description="Basic and acidic residues" evidence="1">
    <location>
        <begin position="28"/>
        <end position="40"/>
    </location>
</feature>
<proteinExistence type="predicted"/>
<dbReference type="EMBL" id="JAODUO010002405">
    <property type="protein sequence ID" value="KAK2152779.1"/>
    <property type="molecule type" value="Genomic_DNA"/>
</dbReference>
<organism evidence="2 3">
    <name type="scientific">Ridgeia piscesae</name>
    <name type="common">Tubeworm</name>
    <dbReference type="NCBI Taxonomy" id="27915"/>
    <lineage>
        <taxon>Eukaryota</taxon>
        <taxon>Metazoa</taxon>
        <taxon>Spiralia</taxon>
        <taxon>Lophotrochozoa</taxon>
        <taxon>Annelida</taxon>
        <taxon>Polychaeta</taxon>
        <taxon>Sedentaria</taxon>
        <taxon>Canalipalpata</taxon>
        <taxon>Sabellida</taxon>
        <taxon>Siboglinidae</taxon>
        <taxon>Ridgeia</taxon>
    </lineage>
</organism>
<reference evidence="2" key="1">
    <citation type="journal article" date="2023" name="Mol. Biol. Evol.">
        <title>Third-Generation Sequencing Reveals the Adaptive Role of the Epigenome in Three Deep-Sea Polychaetes.</title>
        <authorList>
            <person name="Perez M."/>
            <person name="Aroh O."/>
            <person name="Sun Y."/>
            <person name="Lan Y."/>
            <person name="Juniper S.K."/>
            <person name="Young C.R."/>
            <person name="Angers B."/>
            <person name="Qian P.Y."/>
        </authorList>
    </citation>
    <scope>NUCLEOTIDE SEQUENCE</scope>
    <source>
        <strain evidence="2">R07B-5</strain>
    </source>
</reference>
<comment type="caution">
    <text evidence="2">The sequence shown here is derived from an EMBL/GenBank/DDBJ whole genome shotgun (WGS) entry which is preliminary data.</text>
</comment>